<reference evidence="1" key="1">
    <citation type="submission" date="2022-07" db="EMBL/GenBank/DDBJ databases">
        <title>Genome Sequence of Phlebia brevispora.</title>
        <authorList>
            <person name="Buettner E."/>
        </authorList>
    </citation>
    <scope>NUCLEOTIDE SEQUENCE</scope>
    <source>
        <strain evidence="1">MPL23</strain>
    </source>
</reference>
<proteinExistence type="predicted"/>
<dbReference type="Proteomes" id="UP001148662">
    <property type="component" value="Unassembled WGS sequence"/>
</dbReference>
<name>A0ACC1T4S9_9APHY</name>
<protein>
    <submittedName>
        <fullName evidence="1">Uncharacterized protein</fullName>
    </submittedName>
</protein>
<keyword evidence="2" id="KW-1185">Reference proteome</keyword>
<dbReference type="EMBL" id="JANHOG010000574">
    <property type="protein sequence ID" value="KAJ3553144.1"/>
    <property type="molecule type" value="Genomic_DNA"/>
</dbReference>
<organism evidence="1 2">
    <name type="scientific">Phlebia brevispora</name>
    <dbReference type="NCBI Taxonomy" id="194682"/>
    <lineage>
        <taxon>Eukaryota</taxon>
        <taxon>Fungi</taxon>
        <taxon>Dikarya</taxon>
        <taxon>Basidiomycota</taxon>
        <taxon>Agaricomycotina</taxon>
        <taxon>Agaricomycetes</taxon>
        <taxon>Polyporales</taxon>
        <taxon>Meruliaceae</taxon>
        <taxon>Phlebia</taxon>
    </lineage>
</organism>
<sequence>MWQLLVGIPWLISLLFALPASAIHAEEAGVVDWHKSLIGDTLTDDPSLAPVFHRVGEANESTKSYILTATASNVLAALHPDNGSVAWRYLFEESDPVITFKKHKDSVATLSGTGGNTFRLFDVHTGDLVLERHLSEHSAERMINPVSTGVTIAFDSSRHPNVYALTGGHTVRRLVTSTGGKVQWTWTAADQGSLVIYSSVVPTPSAVYVVGLAKSFASYTLHVTALSPEDGAVLAEADVKSSIIGTGPASFLVLNRKGKDEEIKDEDDATRVVWLEGGVIRSIALTPELKDKPVPVKGAVYEKIIDAGLCEHGMFVALKEDGSGRVIKLNQEEKGLKVIWEFADSAKAAHYTDSIYTGGLDKDGYPYVARVFWSHAYKAASAHILAPHLADGKGLVTGFTFPFETAAHGIIAHVSPCGTSHQ</sequence>
<comment type="caution">
    <text evidence="1">The sequence shown here is derived from an EMBL/GenBank/DDBJ whole genome shotgun (WGS) entry which is preliminary data.</text>
</comment>
<gene>
    <name evidence="1" type="ORF">NM688_g3770</name>
</gene>
<evidence type="ECO:0000313" key="1">
    <source>
        <dbReference type="EMBL" id="KAJ3553144.1"/>
    </source>
</evidence>
<accession>A0ACC1T4S9</accession>
<evidence type="ECO:0000313" key="2">
    <source>
        <dbReference type="Proteomes" id="UP001148662"/>
    </source>
</evidence>